<dbReference type="InterPro" id="IPR011993">
    <property type="entry name" value="PH-like_dom_sf"/>
</dbReference>
<accession>A0A9C6WY35</accession>
<dbReference type="CDD" id="cd13180">
    <property type="entry name" value="RanBD_RanBP3"/>
    <property type="match status" value="1"/>
</dbReference>
<evidence type="ECO:0000256" key="1">
    <source>
        <dbReference type="ARBA" id="ARBA00004123"/>
    </source>
</evidence>
<evidence type="ECO:0000256" key="2">
    <source>
        <dbReference type="ARBA" id="ARBA00023242"/>
    </source>
</evidence>
<dbReference type="GO" id="GO:0006611">
    <property type="term" value="P:protein export from nucleus"/>
    <property type="evidence" value="ECO:0007669"/>
    <property type="project" value="TreeGrafter"/>
</dbReference>
<feature type="compositionally biased region" description="Polar residues" evidence="3">
    <location>
        <begin position="450"/>
        <end position="467"/>
    </location>
</feature>
<dbReference type="InterPro" id="IPR045255">
    <property type="entry name" value="RanBP1-like"/>
</dbReference>
<sequence length="526" mass="56126">MVSVLVGLSVSSPNINLVTYARETLDSTKEESSPVPAIKLDLLPEAKLSDVPEPVVEKDNSENSSFNNRLKYKPGVFGSAGSSNFRSFSSFEPSKMSNEKPSTSMGPLRASYLRPPQLASPDKFGSTPALGENATKYSFALKPARLSNPFAKGETEEMRDDTAETQATEEKTSAPGVQVAQPPASLPKFVPLGTPLPPSQSRGNPTASPAVPSTSAASGFVFGQNLHEKVSDAASTETVTEKSEIPDAVNNGASSSSTTVGSNGTSENLFTSVLKREQVEKSNDSGGESGGDRPNKSLSEAAKEYEESRAVKRKYEEVAVVTGEEDELNILQINCKLFAFDKVKSSWAERGRGNLRLNDKESGSGQKQSRIIMRTAGSFRVILNTKLWPGMVVEKVSSKSVRLTAMDAISGEILVFLVMASPKDADFLFNYLDSRVTSLKATCAETASSYPDASRKNNLSSNAAETQDSVDKSVKKRAFDTSGEENENNHVSKTESTDSQDTGGSDDSALGKISGNDDVSNSTALS</sequence>
<evidence type="ECO:0000259" key="4">
    <source>
        <dbReference type="PROSITE" id="PS50196"/>
    </source>
</evidence>
<protein>
    <submittedName>
        <fullName evidence="6">Ran-binding protein 3 isoform X1</fullName>
    </submittedName>
</protein>
<dbReference type="AlphaFoldDB" id="A0A9C6WY35"/>
<name>A0A9C6WY35_FRAOC</name>
<dbReference type="PANTHER" id="PTHR23138">
    <property type="entry name" value="RAN BINDING PROTEIN"/>
    <property type="match status" value="1"/>
</dbReference>
<dbReference type="PROSITE" id="PS50196">
    <property type="entry name" value="RANBD1"/>
    <property type="match status" value="1"/>
</dbReference>
<evidence type="ECO:0000313" key="5">
    <source>
        <dbReference type="Proteomes" id="UP000504606"/>
    </source>
</evidence>
<dbReference type="GeneID" id="113214026"/>
<feature type="compositionally biased region" description="Basic and acidic residues" evidence="3">
    <location>
        <begin position="469"/>
        <end position="479"/>
    </location>
</feature>
<reference evidence="6" key="1">
    <citation type="submission" date="2025-08" db="UniProtKB">
        <authorList>
            <consortium name="RefSeq"/>
        </authorList>
    </citation>
    <scope>IDENTIFICATION</scope>
    <source>
        <tissue evidence="6">Whole organism</tissue>
    </source>
</reference>
<keyword evidence="5" id="KW-1185">Reference proteome</keyword>
<feature type="compositionally biased region" description="Low complexity" evidence="3">
    <location>
        <begin position="497"/>
        <end position="508"/>
    </location>
</feature>
<organism evidence="5 6">
    <name type="scientific">Frankliniella occidentalis</name>
    <name type="common">Western flower thrips</name>
    <name type="synonym">Euthrips occidentalis</name>
    <dbReference type="NCBI Taxonomy" id="133901"/>
    <lineage>
        <taxon>Eukaryota</taxon>
        <taxon>Metazoa</taxon>
        <taxon>Ecdysozoa</taxon>
        <taxon>Arthropoda</taxon>
        <taxon>Hexapoda</taxon>
        <taxon>Insecta</taxon>
        <taxon>Pterygota</taxon>
        <taxon>Neoptera</taxon>
        <taxon>Paraneoptera</taxon>
        <taxon>Thysanoptera</taxon>
        <taxon>Terebrantia</taxon>
        <taxon>Thripoidea</taxon>
        <taxon>Thripidae</taxon>
        <taxon>Frankliniella</taxon>
    </lineage>
</organism>
<feature type="domain" description="RanBD1" evidence="4">
    <location>
        <begin position="304"/>
        <end position="394"/>
    </location>
</feature>
<dbReference type="PANTHER" id="PTHR23138:SF142">
    <property type="entry name" value="RAN-BINDING PROTEIN 3B-RELATED"/>
    <property type="match status" value="1"/>
</dbReference>
<keyword evidence="2" id="KW-0539">Nucleus</keyword>
<feature type="compositionally biased region" description="Low complexity" evidence="3">
    <location>
        <begin position="205"/>
        <end position="215"/>
    </location>
</feature>
<evidence type="ECO:0000313" key="6">
    <source>
        <dbReference type="RefSeq" id="XP_052120768.1"/>
    </source>
</evidence>
<feature type="region of interest" description="Disordered" evidence="3">
    <location>
        <begin position="148"/>
        <end position="215"/>
    </location>
</feature>
<dbReference type="CTD" id="8498"/>
<dbReference type="GO" id="GO:0005634">
    <property type="term" value="C:nucleus"/>
    <property type="evidence" value="ECO:0007669"/>
    <property type="project" value="UniProtKB-SubCell"/>
</dbReference>
<feature type="region of interest" description="Disordered" evidence="3">
    <location>
        <begin position="450"/>
        <end position="526"/>
    </location>
</feature>
<feature type="compositionally biased region" description="Low complexity" evidence="3">
    <location>
        <begin position="248"/>
        <end position="266"/>
    </location>
</feature>
<gene>
    <name evidence="6" type="primary">LOC113214026</name>
</gene>
<dbReference type="SUPFAM" id="SSF50729">
    <property type="entry name" value="PH domain-like"/>
    <property type="match status" value="1"/>
</dbReference>
<dbReference type="Proteomes" id="UP000504606">
    <property type="component" value="Unplaced"/>
</dbReference>
<proteinExistence type="predicted"/>
<dbReference type="InterPro" id="IPR000156">
    <property type="entry name" value="Ran_bind_dom"/>
</dbReference>
<feature type="compositionally biased region" description="Basic and acidic residues" evidence="3">
    <location>
        <begin position="153"/>
        <end position="172"/>
    </location>
</feature>
<evidence type="ECO:0000256" key="3">
    <source>
        <dbReference type="SAM" id="MobiDB-lite"/>
    </source>
</evidence>
<feature type="region of interest" description="Disordered" evidence="3">
    <location>
        <begin position="232"/>
        <end position="306"/>
    </location>
</feature>
<feature type="compositionally biased region" description="Basic and acidic residues" evidence="3">
    <location>
        <begin position="274"/>
        <end position="283"/>
    </location>
</feature>
<feature type="compositionally biased region" description="Basic and acidic residues" evidence="3">
    <location>
        <begin position="487"/>
        <end position="496"/>
    </location>
</feature>
<dbReference type="Pfam" id="PF00638">
    <property type="entry name" value="Ran_BP1"/>
    <property type="match status" value="1"/>
</dbReference>
<feature type="compositionally biased region" description="Polar residues" evidence="3">
    <location>
        <begin position="517"/>
        <end position="526"/>
    </location>
</feature>
<dbReference type="OrthoDB" id="10250354at2759"/>
<dbReference type="RefSeq" id="XP_052120768.1">
    <property type="nucleotide sequence ID" value="XM_052264808.1"/>
</dbReference>
<comment type="subcellular location">
    <subcellularLocation>
        <location evidence="1">Nucleus</location>
    </subcellularLocation>
</comment>
<dbReference type="SMART" id="SM00160">
    <property type="entry name" value="RanBD"/>
    <property type="match status" value="1"/>
</dbReference>
<feature type="compositionally biased region" description="Basic and acidic residues" evidence="3">
    <location>
        <begin position="290"/>
        <end position="306"/>
    </location>
</feature>
<dbReference type="Gene3D" id="2.30.29.30">
    <property type="entry name" value="Pleckstrin-homology domain (PH domain)/Phosphotyrosine-binding domain (PTB)"/>
    <property type="match status" value="1"/>
</dbReference>